<dbReference type="InterPro" id="IPR003406">
    <property type="entry name" value="Glyco_trans_14"/>
</dbReference>
<evidence type="ECO:0000256" key="10">
    <source>
        <dbReference type="ARBA" id="ARBA00022676"/>
    </source>
</evidence>
<comment type="catalytic activity">
    <reaction evidence="22">
        <text>UDP-alpha-D-xylose + L-seryl-[protein] = 3-O-(beta-D-xylosyl)-L-seryl-[protein] + UDP + H(+)</text>
        <dbReference type="Rhea" id="RHEA:50192"/>
        <dbReference type="Rhea" id="RHEA-COMP:9863"/>
        <dbReference type="Rhea" id="RHEA-COMP:12567"/>
        <dbReference type="ChEBI" id="CHEBI:15378"/>
        <dbReference type="ChEBI" id="CHEBI:29999"/>
        <dbReference type="ChEBI" id="CHEBI:57632"/>
        <dbReference type="ChEBI" id="CHEBI:58223"/>
        <dbReference type="ChEBI" id="CHEBI:132085"/>
        <dbReference type="EC" id="2.4.2.26"/>
    </reaction>
</comment>
<dbReference type="UniPathway" id="UPA00756"/>
<comment type="pathway">
    <text evidence="5">Glycan metabolism; heparan sulfate biosynthesis.</text>
</comment>
<dbReference type="GO" id="GO:0050650">
    <property type="term" value="P:chondroitin sulfate proteoglycan biosynthetic process"/>
    <property type="evidence" value="ECO:0007669"/>
    <property type="project" value="TreeGrafter"/>
</dbReference>
<keyword evidence="19" id="KW-1015">Disulfide bond</keyword>
<evidence type="ECO:0000256" key="4">
    <source>
        <dbReference type="ARBA" id="ARBA00004840"/>
    </source>
</evidence>
<evidence type="ECO:0000256" key="9">
    <source>
        <dbReference type="ARBA" id="ARBA00022525"/>
    </source>
</evidence>
<evidence type="ECO:0000256" key="21">
    <source>
        <dbReference type="ARBA" id="ARBA00042865"/>
    </source>
</evidence>
<keyword evidence="20" id="KW-0325">Glycoprotein</keyword>
<evidence type="ECO:0000256" key="1">
    <source>
        <dbReference type="ARBA" id="ARBA00004323"/>
    </source>
</evidence>
<dbReference type="GO" id="GO:0005576">
    <property type="term" value="C:extracellular region"/>
    <property type="evidence" value="ECO:0007669"/>
    <property type="project" value="UniProtKB-SubCell"/>
</dbReference>
<comment type="pathway">
    <text evidence="4">Glycan metabolism; chondroitin sulfate biosynthesis.</text>
</comment>
<keyword evidence="25" id="KW-1185">Reference proteome</keyword>
<keyword evidence="12" id="KW-0812">Transmembrane</keyword>
<dbReference type="InterPro" id="IPR011042">
    <property type="entry name" value="6-blade_b-propeller_TolB-like"/>
</dbReference>
<dbReference type="OrthoDB" id="7776143at2759"/>
<proteinExistence type="inferred from homology"/>
<keyword evidence="16" id="KW-1133">Transmembrane helix</keyword>
<dbReference type="PANTHER" id="PTHR46025">
    <property type="entry name" value="XYLOSYLTRANSFERASE OXT"/>
    <property type="match status" value="1"/>
</dbReference>
<comment type="similarity">
    <text evidence="6">Belongs to the major royal jelly protein family.</text>
</comment>
<evidence type="ECO:0000256" key="15">
    <source>
        <dbReference type="ARBA" id="ARBA00022968"/>
    </source>
</evidence>
<evidence type="ECO:0000256" key="17">
    <source>
        <dbReference type="ARBA" id="ARBA00023034"/>
    </source>
</evidence>
<feature type="compositionally biased region" description="Basic and acidic residues" evidence="23">
    <location>
        <begin position="1141"/>
        <end position="1156"/>
    </location>
</feature>
<protein>
    <recommendedName>
        <fullName evidence="8">protein xylosyltransferase</fullName>
        <ecNumber evidence="8">2.4.2.26</ecNumber>
    </recommendedName>
    <alternativeName>
        <fullName evidence="21">Peptide O-xylosyltransferase</fullName>
    </alternativeName>
</protein>
<keyword evidence="11" id="KW-0808">Transferase</keyword>
<evidence type="ECO:0000256" key="2">
    <source>
        <dbReference type="ARBA" id="ARBA00004613"/>
    </source>
</evidence>
<comment type="caution">
    <text evidence="24">The sequence shown here is derived from an EMBL/GenBank/DDBJ whole genome shotgun (WGS) entry which is preliminary data.</text>
</comment>
<accession>A0A812RYS2</accession>
<gene>
    <name evidence="24" type="primary">Xylt1</name>
    <name evidence="24" type="ORF">SNEC2469_LOCUS12739</name>
</gene>
<keyword evidence="17" id="KW-0333">Golgi apparatus</keyword>
<dbReference type="GO" id="GO:0030158">
    <property type="term" value="F:protein xylosyltransferase activity"/>
    <property type="evidence" value="ECO:0007669"/>
    <property type="project" value="UniProtKB-EC"/>
</dbReference>
<evidence type="ECO:0000256" key="6">
    <source>
        <dbReference type="ARBA" id="ARBA00009127"/>
    </source>
</evidence>
<dbReference type="Pfam" id="PF02485">
    <property type="entry name" value="Branch"/>
    <property type="match status" value="1"/>
</dbReference>
<evidence type="ECO:0000256" key="14">
    <source>
        <dbReference type="ARBA" id="ARBA00022824"/>
    </source>
</evidence>
<keyword evidence="18" id="KW-0472">Membrane</keyword>
<dbReference type="EC" id="2.4.2.26" evidence="8"/>
<evidence type="ECO:0000256" key="20">
    <source>
        <dbReference type="ARBA" id="ARBA00023180"/>
    </source>
</evidence>
<evidence type="ECO:0000256" key="18">
    <source>
        <dbReference type="ARBA" id="ARBA00023136"/>
    </source>
</evidence>
<dbReference type="Pfam" id="PF03022">
    <property type="entry name" value="MRJP"/>
    <property type="match status" value="1"/>
</dbReference>
<feature type="region of interest" description="Disordered" evidence="23">
    <location>
        <begin position="1141"/>
        <end position="1162"/>
    </location>
</feature>
<organism evidence="24 25">
    <name type="scientific">Symbiodinium necroappetens</name>
    <dbReference type="NCBI Taxonomy" id="1628268"/>
    <lineage>
        <taxon>Eukaryota</taxon>
        <taxon>Sar</taxon>
        <taxon>Alveolata</taxon>
        <taxon>Dinophyceae</taxon>
        <taxon>Suessiales</taxon>
        <taxon>Symbiodiniaceae</taxon>
        <taxon>Symbiodinium</taxon>
    </lineage>
</organism>
<evidence type="ECO:0000313" key="24">
    <source>
        <dbReference type="EMBL" id="CAE7457180.1"/>
    </source>
</evidence>
<evidence type="ECO:0000256" key="19">
    <source>
        <dbReference type="ARBA" id="ARBA00023157"/>
    </source>
</evidence>
<evidence type="ECO:0000256" key="16">
    <source>
        <dbReference type="ARBA" id="ARBA00022989"/>
    </source>
</evidence>
<dbReference type="PANTHER" id="PTHR46025:SF3">
    <property type="entry name" value="XYLOSYLTRANSFERASE OXT"/>
    <property type="match status" value="1"/>
</dbReference>
<keyword evidence="9" id="KW-0964">Secreted</keyword>
<dbReference type="Proteomes" id="UP000601435">
    <property type="component" value="Unassembled WGS sequence"/>
</dbReference>
<evidence type="ECO:0000256" key="8">
    <source>
        <dbReference type="ARBA" id="ARBA00011972"/>
    </source>
</evidence>
<comment type="subcellular location">
    <subcellularLocation>
        <location evidence="3">Endoplasmic reticulum membrane</location>
        <topology evidence="3">Single-pass type II membrane protein</topology>
    </subcellularLocation>
    <subcellularLocation>
        <location evidence="1">Golgi apparatus membrane</location>
        <topology evidence="1">Single-pass type II membrane protein</topology>
    </subcellularLocation>
    <subcellularLocation>
        <location evidence="2">Secreted</location>
    </subcellularLocation>
</comment>
<evidence type="ECO:0000256" key="5">
    <source>
        <dbReference type="ARBA" id="ARBA00005093"/>
    </source>
</evidence>
<dbReference type="AlphaFoldDB" id="A0A812RYS2"/>
<name>A0A812RYS2_9DINO</name>
<keyword evidence="15" id="KW-0735">Signal-anchor</keyword>
<reference evidence="24" key="1">
    <citation type="submission" date="2021-02" db="EMBL/GenBank/DDBJ databases">
        <authorList>
            <person name="Dougan E. K."/>
            <person name="Rhodes N."/>
            <person name="Thang M."/>
            <person name="Chan C."/>
        </authorList>
    </citation>
    <scope>NUCLEOTIDE SEQUENCE</scope>
</reference>
<evidence type="ECO:0000256" key="7">
    <source>
        <dbReference type="ARBA" id="ARBA00010195"/>
    </source>
</evidence>
<dbReference type="UniPathway" id="UPA00755"/>
<keyword evidence="14" id="KW-0256">Endoplasmic reticulum</keyword>
<evidence type="ECO:0000256" key="23">
    <source>
        <dbReference type="SAM" id="MobiDB-lite"/>
    </source>
</evidence>
<dbReference type="GO" id="GO:0046872">
    <property type="term" value="F:metal ion binding"/>
    <property type="evidence" value="ECO:0007669"/>
    <property type="project" value="UniProtKB-KW"/>
</dbReference>
<evidence type="ECO:0000313" key="25">
    <source>
        <dbReference type="Proteomes" id="UP000601435"/>
    </source>
</evidence>
<dbReference type="InterPro" id="IPR043538">
    <property type="entry name" value="XYLT"/>
</dbReference>
<comment type="similarity">
    <text evidence="7">Belongs to the glycosyltransferase 14 family. XylT subfamily.</text>
</comment>
<dbReference type="GO" id="GO:0015012">
    <property type="term" value="P:heparan sulfate proteoglycan biosynthetic process"/>
    <property type="evidence" value="ECO:0007669"/>
    <property type="project" value="UniProtKB-UniPathway"/>
</dbReference>
<dbReference type="Gene3D" id="2.120.10.30">
    <property type="entry name" value="TolB, C-terminal domain"/>
    <property type="match status" value="1"/>
</dbReference>
<dbReference type="EMBL" id="CAJNJA010020253">
    <property type="protein sequence ID" value="CAE7457180.1"/>
    <property type="molecule type" value="Genomic_DNA"/>
</dbReference>
<dbReference type="SUPFAM" id="SSF63829">
    <property type="entry name" value="Calcium-dependent phosphotriesterase"/>
    <property type="match status" value="1"/>
</dbReference>
<dbReference type="GO" id="GO:0005789">
    <property type="term" value="C:endoplasmic reticulum membrane"/>
    <property type="evidence" value="ECO:0007669"/>
    <property type="project" value="UniProtKB-SubCell"/>
</dbReference>
<evidence type="ECO:0000256" key="22">
    <source>
        <dbReference type="ARBA" id="ARBA00047847"/>
    </source>
</evidence>
<evidence type="ECO:0000256" key="11">
    <source>
        <dbReference type="ARBA" id="ARBA00022679"/>
    </source>
</evidence>
<evidence type="ECO:0000256" key="13">
    <source>
        <dbReference type="ARBA" id="ARBA00022723"/>
    </source>
</evidence>
<evidence type="ECO:0000256" key="3">
    <source>
        <dbReference type="ARBA" id="ARBA00004648"/>
    </source>
</evidence>
<sequence length="1162" mass="128038">MACCAIFIGVLAVLTGSLLALMQRRGLLAAGEAAPDLGIPTASMTHEFRPGLVESVIALDTPPGNLAVSASGRIIFNFHPMHTQPSGYKFAEVVGDSWIPRLDLDRATEEVLSLRIGSSGRLFLLDHAGHGLLHTPKLVVFQMGTSASEDHFQLAYPFPSEISGFGSMLNDFNLSPDESMLYIADTSIIGGTPALIACSVPLMEQQSKEACRRYLDGHHSVTPQQLAPHGTSARPAHAESINVNGDSALWPALSRIGVDSIALDRKGEWLYFGPLTSASLFRIPASLLSANSSNTEVAAAVEWYAEKPISDGIGTDDAGNVLLTAFEHSAVVAITPARSLKVVYRSQQHLQWPDGLSFGPDSWLYVTSSALHHTMRGRNVANHGPFHILRLKMTTGAAPGGISAREDVLFWRSKLLRFERRVKQLWAPRHCCEAGADLALHELLKYRVAAKDNVSMLLSQPTISAKECKKRADRDLKKLLKAAPEAPIPIECEEHLKDYYCRLILESQSFNTCANLSDEQGLQYFECIARPIQGQKPARTAFASDCNVDSMAASGKGTKASKKIPWRLEVPGKLRIAFLIVAHQAVNNVQRLLQRIYDSSHVYLVHIDRKTPAIKTQLDRFLAGSQLAASVHTFSEIDVTKGSNDLLRISILGLRRLLKLRPAKGEELPWDYFVKLSEFDYPVAPRHALQHYLWLHKGLNFVGLDACSASTCSRHLGTACAGATYSFVSTLRMHKPLSFGMHFARGSEWVALTFAFAKYLVREIDTPSSAMHEIWKDCLLLYQPDEAFFQTAILNSRFCRHHVSMTLHHIPAVLRERRTHGKHDEIGTRSPNVFSHEDLAVLLDAQQPRFFARKFLNVTGEPTSELCRRLDDLNQERELNTAKMSWKGLLPWLEANFTTWAQLAGLAPWGNLTCPARGMGESCEEASIQLLGRLGSGKSATAPTRAGRWSPETWLLQIRGSDLTVLLSERFAVPMLAPEGFAGTSIGVALLATRIGTGWRRERGEFEGHVGVIPATSLSARDLHLAIYWGPIVPDPDTDIQAVVDWMTPDGTKCGQTKVQLSKESHLSGCPVGVAVPHDCARMARPGTWATRIRLRGATSKTSSAVFALREFAVYASFEDLSVVQMQRFFGLELLHKPEGDSKDLQNERVSDHSSEPVHLTA</sequence>
<keyword evidence="10" id="KW-0328">Glycosyltransferase</keyword>
<dbReference type="InterPro" id="IPR017996">
    <property type="entry name" value="MRJP/yellow-related"/>
</dbReference>
<keyword evidence="13" id="KW-0479">Metal-binding</keyword>
<evidence type="ECO:0000256" key="12">
    <source>
        <dbReference type="ARBA" id="ARBA00022692"/>
    </source>
</evidence>
<dbReference type="GO" id="GO:0000139">
    <property type="term" value="C:Golgi membrane"/>
    <property type="evidence" value="ECO:0007669"/>
    <property type="project" value="UniProtKB-SubCell"/>
</dbReference>